<protein>
    <submittedName>
        <fullName evidence="3">Calmodulin-like protein 4</fullName>
    </submittedName>
</protein>
<dbReference type="Gene3D" id="1.10.238.10">
    <property type="entry name" value="EF-hand"/>
    <property type="match status" value="1"/>
</dbReference>
<evidence type="ECO:0000256" key="1">
    <source>
        <dbReference type="ARBA" id="ARBA00022737"/>
    </source>
</evidence>
<dbReference type="InterPro" id="IPR002048">
    <property type="entry name" value="EF_hand_dom"/>
</dbReference>
<evidence type="ECO:0000259" key="2">
    <source>
        <dbReference type="PROSITE" id="PS50222"/>
    </source>
</evidence>
<proteinExistence type="predicted"/>
<keyword evidence="1" id="KW-0677">Repeat</keyword>
<dbReference type="PANTHER" id="PTHR23048:SF0">
    <property type="entry name" value="CALMODULIN LIKE 3"/>
    <property type="match status" value="1"/>
</dbReference>
<reference evidence="3 4" key="1">
    <citation type="submission" date="2024-04" db="EMBL/GenBank/DDBJ databases">
        <title>Tritrichomonas musculus Genome.</title>
        <authorList>
            <person name="Alves-Ferreira E."/>
            <person name="Grigg M."/>
            <person name="Lorenzi H."/>
            <person name="Galac M."/>
        </authorList>
    </citation>
    <scope>NUCLEOTIDE SEQUENCE [LARGE SCALE GENOMIC DNA]</scope>
    <source>
        <strain evidence="3 4">EAF2021</strain>
    </source>
</reference>
<keyword evidence="4" id="KW-1185">Reference proteome</keyword>
<dbReference type="PANTHER" id="PTHR23048">
    <property type="entry name" value="MYOSIN LIGHT CHAIN 1, 3"/>
    <property type="match status" value="1"/>
</dbReference>
<accession>A0ABR2IPB7</accession>
<dbReference type="SUPFAM" id="SSF47473">
    <property type="entry name" value="EF-hand"/>
    <property type="match status" value="1"/>
</dbReference>
<dbReference type="InterPro" id="IPR050230">
    <property type="entry name" value="CALM/Myosin/TropC-like"/>
</dbReference>
<dbReference type="Proteomes" id="UP001470230">
    <property type="component" value="Unassembled WGS sequence"/>
</dbReference>
<evidence type="ECO:0000313" key="3">
    <source>
        <dbReference type="EMBL" id="KAK8866385.1"/>
    </source>
</evidence>
<dbReference type="EMBL" id="JAPFFF010000015">
    <property type="protein sequence ID" value="KAK8866385.1"/>
    <property type="molecule type" value="Genomic_DNA"/>
</dbReference>
<feature type="domain" description="EF-hand" evidence="2">
    <location>
        <begin position="79"/>
        <end position="114"/>
    </location>
</feature>
<name>A0ABR2IPB7_9EUKA</name>
<comment type="caution">
    <text evidence="3">The sequence shown here is derived from an EMBL/GenBank/DDBJ whole genome shotgun (WGS) entry which is preliminary data.</text>
</comment>
<sequence length="146" mass="16840">MGEQIITSDQLEKLHNAFDAFDEDNDGKVQCDVLEKLIRSVGFNPSAEEIEDMTEDLGNAPFTFNAFLYIIFRHSRCVNVEEDLIRAFRVFDKTKCGRLPVSKVRSILQNTRQPFTEEQINDIIDHSDVKNDLIDYRNLVRSILTA</sequence>
<evidence type="ECO:0000313" key="4">
    <source>
        <dbReference type="Proteomes" id="UP001470230"/>
    </source>
</evidence>
<feature type="domain" description="EF-hand" evidence="2">
    <location>
        <begin position="9"/>
        <end position="44"/>
    </location>
</feature>
<dbReference type="InterPro" id="IPR011992">
    <property type="entry name" value="EF-hand-dom_pair"/>
</dbReference>
<dbReference type="PROSITE" id="PS50222">
    <property type="entry name" value="EF_HAND_2"/>
    <property type="match status" value="2"/>
</dbReference>
<organism evidence="3 4">
    <name type="scientific">Tritrichomonas musculus</name>
    <dbReference type="NCBI Taxonomy" id="1915356"/>
    <lineage>
        <taxon>Eukaryota</taxon>
        <taxon>Metamonada</taxon>
        <taxon>Parabasalia</taxon>
        <taxon>Tritrichomonadida</taxon>
        <taxon>Tritrichomonadidae</taxon>
        <taxon>Tritrichomonas</taxon>
    </lineage>
</organism>
<gene>
    <name evidence="3" type="ORF">M9Y10_009347</name>
</gene>